<evidence type="ECO:0000313" key="2">
    <source>
        <dbReference type="Proteomes" id="UP000320176"/>
    </source>
</evidence>
<evidence type="ECO:0000313" key="1">
    <source>
        <dbReference type="EMBL" id="TWU00916.1"/>
    </source>
</evidence>
<accession>A0A5C6AP77</accession>
<keyword evidence="2" id="KW-1185">Reference proteome</keyword>
<dbReference type="EMBL" id="SJPN01000005">
    <property type="protein sequence ID" value="TWU00916.1"/>
    <property type="molecule type" value="Genomic_DNA"/>
</dbReference>
<name>A0A5C6AP77_9BACT</name>
<proteinExistence type="predicted"/>
<gene>
    <name evidence="1" type="ORF">Pla52n_42860</name>
</gene>
<comment type="caution">
    <text evidence="1">The sequence shown here is derived from an EMBL/GenBank/DDBJ whole genome shotgun (WGS) entry which is preliminary data.</text>
</comment>
<sequence>MYSTRLPFRRREPDAIESVPLRKLIAPAIFLVFTSTKRKRVHHWFPGSCLGTQ</sequence>
<protein>
    <submittedName>
        <fullName evidence="1">Uncharacterized protein</fullName>
    </submittedName>
</protein>
<reference evidence="1 2" key="1">
    <citation type="submission" date="2019-02" db="EMBL/GenBank/DDBJ databases">
        <title>Deep-cultivation of Planctomycetes and their phenomic and genomic characterization uncovers novel biology.</title>
        <authorList>
            <person name="Wiegand S."/>
            <person name="Jogler M."/>
            <person name="Boedeker C."/>
            <person name="Pinto D."/>
            <person name="Vollmers J."/>
            <person name="Rivas-Marin E."/>
            <person name="Kohn T."/>
            <person name="Peeters S.H."/>
            <person name="Heuer A."/>
            <person name="Rast P."/>
            <person name="Oberbeckmann S."/>
            <person name="Bunk B."/>
            <person name="Jeske O."/>
            <person name="Meyerdierks A."/>
            <person name="Storesund J.E."/>
            <person name="Kallscheuer N."/>
            <person name="Luecker S."/>
            <person name="Lage O.M."/>
            <person name="Pohl T."/>
            <person name="Merkel B.J."/>
            <person name="Hornburger P."/>
            <person name="Mueller R.-W."/>
            <person name="Bruemmer F."/>
            <person name="Labrenz M."/>
            <person name="Spormann A.M."/>
            <person name="Op Den Camp H."/>
            <person name="Overmann J."/>
            <person name="Amann R."/>
            <person name="Jetten M.S.M."/>
            <person name="Mascher T."/>
            <person name="Medema M.H."/>
            <person name="Devos D.P."/>
            <person name="Kaster A.-K."/>
            <person name="Ovreas L."/>
            <person name="Rohde M."/>
            <person name="Galperin M.Y."/>
            <person name="Jogler C."/>
        </authorList>
    </citation>
    <scope>NUCLEOTIDE SEQUENCE [LARGE SCALE GENOMIC DNA]</scope>
    <source>
        <strain evidence="1 2">Pla52n</strain>
    </source>
</reference>
<dbReference type="Proteomes" id="UP000320176">
    <property type="component" value="Unassembled WGS sequence"/>
</dbReference>
<dbReference type="AlphaFoldDB" id="A0A5C6AP77"/>
<organism evidence="1 2">
    <name type="scientific">Stieleria varia</name>
    <dbReference type="NCBI Taxonomy" id="2528005"/>
    <lineage>
        <taxon>Bacteria</taxon>
        <taxon>Pseudomonadati</taxon>
        <taxon>Planctomycetota</taxon>
        <taxon>Planctomycetia</taxon>
        <taxon>Pirellulales</taxon>
        <taxon>Pirellulaceae</taxon>
        <taxon>Stieleria</taxon>
    </lineage>
</organism>